<evidence type="ECO:0000256" key="1">
    <source>
        <dbReference type="SAM" id="Phobius"/>
    </source>
</evidence>
<evidence type="ECO:0000313" key="4">
    <source>
        <dbReference type="Proteomes" id="UP000269692"/>
    </source>
</evidence>
<keyword evidence="4" id="KW-1185">Reference proteome</keyword>
<feature type="domain" description="DUF6460" evidence="2">
    <location>
        <begin position="64"/>
        <end position="99"/>
    </location>
</feature>
<keyword evidence="1" id="KW-0812">Transmembrane</keyword>
<proteinExistence type="predicted"/>
<dbReference type="OrthoDB" id="8480887at2"/>
<name>A0A3L7AG69_9HYPH</name>
<reference evidence="3 4" key="1">
    <citation type="submission" date="2018-10" db="EMBL/GenBank/DDBJ databases">
        <title>Xanthobacter tagetidis genome sequencing and assembly.</title>
        <authorList>
            <person name="Maclea K.S."/>
            <person name="Goen A.E."/>
            <person name="Fatima S.A."/>
        </authorList>
    </citation>
    <scope>NUCLEOTIDE SEQUENCE [LARGE SCALE GENOMIC DNA]</scope>
    <source>
        <strain evidence="3 4">ATCC 700314</strain>
    </source>
</reference>
<keyword evidence="1" id="KW-1133">Transmembrane helix</keyword>
<evidence type="ECO:0000313" key="3">
    <source>
        <dbReference type="EMBL" id="RLP79014.1"/>
    </source>
</evidence>
<dbReference type="RefSeq" id="WP_121623029.1">
    <property type="nucleotide sequence ID" value="NZ_JACIIW010000002.1"/>
</dbReference>
<dbReference type="InterPro" id="IPR045594">
    <property type="entry name" value="DUF6460"/>
</dbReference>
<evidence type="ECO:0000259" key="2">
    <source>
        <dbReference type="Pfam" id="PF20061"/>
    </source>
</evidence>
<dbReference type="Pfam" id="PF20061">
    <property type="entry name" value="DUF6460"/>
    <property type="match status" value="1"/>
</dbReference>
<keyword evidence="1" id="KW-0472">Membrane</keyword>
<organism evidence="3 4">
    <name type="scientific">Xanthobacter tagetidis</name>
    <dbReference type="NCBI Taxonomy" id="60216"/>
    <lineage>
        <taxon>Bacteria</taxon>
        <taxon>Pseudomonadati</taxon>
        <taxon>Pseudomonadota</taxon>
        <taxon>Alphaproteobacteria</taxon>
        <taxon>Hyphomicrobiales</taxon>
        <taxon>Xanthobacteraceae</taxon>
        <taxon>Xanthobacter</taxon>
    </lineage>
</organism>
<feature type="transmembrane region" description="Helical" evidence="1">
    <location>
        <begin position="28"/>
        <end position="48"/>
    </location>
</feature>
<feature type="transmembrane region" description="Helical" evidence="1">
    <location>
        <begin position="75"/>
        <end position="93"/>
    </location>
</feature>
<dbReference type="EMBL" id="RCTF01000006">
    <property type="protein sequence ID" value="RLP79014.1"/>
    <property type="molecule type" value="Genomic_DNA"/>
</dbReference>
<dbReference type="Proteomes" id="UP000269692">
    <property type="component" value="Unassembled WGS sequence"/>
</dbReference>
<protein>
    <submittedName>
        <fullName evidence="3">Integrase</fullName>
    </submittedName>
</protein>
<accession>A0A3L7AG69</accession>
<sequence>MSDNRELSSRPGTGADLKRFFGGSPAWVIARLILLSVVVGVIMAALGLDPANILQSLVDLVRNLFNFGFEAVERLWRYFLLGAVIVVPLWLILRISRAGR</sequence>
<dbReference type="AlphaFoldDB" id="A0A3L7AG69"/>
<comment type="caution">
    <text evidence="3">The sequence shown here is derived from an EMBL/GenBank/DDBJ whole genome shotgun (WGS) entry which is preliminary data.</text>
</comment>
<gene>
    <name evidence="3" type="ORF">D9R14_09185</name>
</gene>